<comment type="caution">
    <text evidence="1">The sequence shown here is derived from an EMBL/GenBank/DDBJ whole genome shotgun (WGS) entry which is preliminary data.</text>
</comment>
<proteinExistence type="predicted"/>
<dbReference type="AlphaFoldDB" id="A0AAE3VQQ5"/>
<dbReference type="RefSeq" id="WP_306886265.1">
    <property type="nucleotide sequence ID" value="NZ_JAUSUL010000002.1"/>
</dbReference>
<accession>A0AAE3VQQ5</accession>
<evidence type="ECO:0000313" key="2">
    <source>
        <dbReference type="Proteomes" id="UP001229244"/>
    </source>
</evidence>
<sequence length="185" mass="20569">MNTDSTLETAVFHALQSPPPSIVGQIDVFGYEGEALLRDLSRRSRIYAEQMDQWIQEGEQIKASLRDLYAGGPNVTQDFKFFEKAAQSLETAAERDAEKYAGVIRRLWGELEAGGHRFESHAHPIGECLELIENTTGREIDATLEMALFLRALNAECKQDSEEVAFEITPEDTAATVKGKFESAA</sequence>
<protein>
    <submittedName>
        <fullName evidence="1">Uncharacterized protein</fullName>
    </submittedName>
</protein>
<reference evidence="1" key="1">
    <citation type="submission" date="2023-07" db="EMBL/GenBank/DDBJ databases">
        <title>Genomic Encyclopedia of Type Strains, Phase IV (KMG-IV): sequencing the most valuable type-strain genomes for metagenomic binning, comparative biology and taxonomic classification.</title>
        <authorList>
            <person name="Goeker M."/>
        </authorList>
    </citation>
    <scope>NUCLEOTIDE SEQUENCE</scope>
    <source>
        <strain evidence="1">DSM 21202</strain>
    </source>
</reference>
<dbReference type="EMBL" id="JAUSUL010000002">
    <property type="protein sequence ID" value="MDQ0316445.1"/>
    <property type="molecule type" value="Genomic_DNA"/>
</dbReference>
<keyword evidence="2" id="KW-1185">Reference proteome</keyword>
<organism evidence="1 2">
    <name type="scientific">Amorphus orientalis</name>
    <dbReference type="NCBI Taxonomy" id="649198"/>
    <lineage>
        <taxon>Bacteria</taxon>
        <taxon>Pseudomonadati</taxon>
        <taxon>Pseudomonadota</taxon>
        <taxon>Alphaproteobacteria</taxon>
        <taxon>Hyphomicrobiales</taxon>
        <taxon>Amorphaceae</taxon>
        <taxon>Amorphus</taxon>
    </lineage>
</organism>
<evidence type="ECO:0000313" key="1">
    <source>
        <dbReference type="EMBL" id="MDQ0316445.1"/>
    </source>
</evidence>
<dbReference type="Proteomes" id="UP001229244">
    <property type="component" value="Unassembled WGS sequence"/>
</dbReference>
<name>A0AAE3VQQ5_9HYPH</name>
<gene>
    <name evidence="1" type="ORF">J2S73_002902</name>
</gene>